<dbReference type="EMBL" id="JABTEG010000001">
    <property type="protein sequence ID" value="KAG4306152.1"/>
    <property type="molecule type" value="Genomic_DNA"/>
</dbReference>
<evidence type="ECO:0000313" key="2">
    <source>
        <dbReference type="Proteomes" id="UP000768646"/>
    </source>
</evidence>
<name>A0ACB7CEE0_9ASCO</name>
<sequence>MAFRRSLLWIFFFFCFTAAYFRIFDNFFQKNEKKNQEMFHADWLREKFQSISCSEHEYLCKDTLQCVNKPGDCPCPFPTSQKRCPLGNGNYVCVSMSEDYDPCERVELYRSGRYL</sequence>
<protein>
    <submittedName>
        <fullName evidence="1">Uncharacterized protein</fullName>
    </submittedName>
</protein>
<keyword evidence="2" id="KW-1185">Reference proteome</keyword>
<gene>
    <name evidence="1" type="ORF">PORY_000140</name>
</gene>
<evidence type="ECO:0000313" key="1">
    <source>
        <dbReference type="EMBL" id="KAG4306152.1"/>
    </source>
</evidence>
<organism evidence="1 2">
    <name type="scientific">Pneumocystis oryctolagi</name>
    <dbReference type="NCBI Taxonomy" id="42067"/>
    <lineage>
        <taxon>Eukaryota</taxon>
        <taxon>Fungi</taxon>
        <taxon>Dikarya</taxon>
        <taxon>Ascomycota</taxon>
        <taxon>Taphrinomycotina</taxon>
        <taxon>Pneumocystomycetes</taxon>
        <taxon>Pneumocystaceae</taxon>
        <taxon>Pneumocystis</taxon>
    </lineage>
</organism>
<dbReference type="Proteomes" id="UP000768646">
    <property type="component" value="Unassembled WGS sequence"/>
</dbReference>
<proteinExistence type="predicted"/>
<comment type="caution">
    <text evidence="1">The sequence shown here is derived from an EMBL/GenBank/DDBJ whole genome shotgun (WGS) entry which is preliminary data.</text>
</comment>
<reference evidence="1 2" key="1">
    <citation type="journal article" date="2021" name="Commun. Biol.">
        <title>Genomic insights into the host specific adaptation of the Pneumocystis genus.</title>
        <authorList>
            <person name="Cisse O.H."/>
            <person name="Ma L."/>
            <person name="Dekker J.P."/>
            <person name="Khil P.P."/>
            <person name="Youn J.-H."/>
            <person name="Brenchley J.M."/>
            <person name="Blair R."/>
            <person name="Pahar B."/>
            <person name="Chabe M."/>
            <person name="Van Rompay K.K.A."/>
            <person name="Keesler R."/>
            <person name="Sukura A."/>
            <person name="Hirsch V."/>
            <person name="Kutty G."/>
            <person name="Liu Y."/>
            <person name="Peng L."/>
            <person name="Chen J."/>
            <person name="Song J."/>
            <person name="Weissenbacher-Lang C."/>
            <person name="Xu J."/>
            <person name="Upham N.S."/>
            <person name="Stajich J.E."/>
            <person name="Cuomo C.A."/>
            <person name="Cushion M.T."/>
            <person name="Kovacs J.A."/>
        </authorList>
    </citation>
    <scope>NUCLEOTIDE SEQUENCE [LARGE SCALE GENOMIC DNA]</scope>
    <source>
        <strain evidence="1 2">RABM</strain>
    </source>
</reference>
<accession>A0ACB7CEE0</accession>